<keyword evidence="1" id="KW-1133">Transmembrane helix</keyword>
<dbReference type="EMBL" id="KI913979">
    <property type="protein sequence ID" value="ETV95726.1"/>
    <property type="molecule type" value="Genomic_DNA"/>
</dbReference>
<dbReference type="VEuPathDB" id="FungiDB:H310_10800"/>
<reference evidence="2" key="1">
    <citation type="submission" date="2013-12" db="EMBL/GenBank/DDBJ databases">
        <title>The Genome Sequence of Aphanomyces invadans NJM9701.</title>
        <authorList>
            <consortium name="The Broad Institute Genomics Platform"/>
            <person name="Russ C."/>
            <person name="Tyler B."/>
            <person name="van West P."/>
            <person name="Dieguez-Uribeondo J."/>
            <person name="Young S.K."/>
            <person name="Zeng Q."/>
            <person name="Gargeya S."/>
            <person name="Fitzgerald M."/>
            <person name="Abouelleil A."/>
            <person name="Alvarado L."/>
            <person name="Chapman S.B."/>
            <person name="Gainer-Dewar J."/>
            <person name="Goldberg J."/>
            <person name="Griggs A."/>
            <person name="Gujja S."/>
            <person name="Hansen M."/>
            <person name="Howarth C."/>
            <person name="Imamovic A."/>
            <person name="Ireland A."/>
            <person name="Larimer J."/>
            <person name="McCowan C."/>
            <person name="Murphy C."/>
            <person name="Pearson M."/>
            <person name="Poon T.W."/>
            <person name="Priest M."/>
            <person name="Roberts A."/>
            <person name="Saif S."/>
            <person name="Shea T."/>
            <person name="Sykes S."/>
            <person name="Wortman J."/>
            <person name="Nusbaum C."/>
            <person name="Birren B."/>
        </authorList>
    </citation>
    <scope>NUCLEOTIDE SEQUENCE [LARGE SCALE GENOMIC DNA]</scope>
    <source>
        <strain evidence="2">NJM9701</strain>
    </source>
</reference>
<feature type="transmembrane region" description="Helical" evidence="1">
    <location>
        <begin position="56"/>
        <end position="74"/>
    </location>
</feature>
<name>A0A024TQ22_9STRA</name>
<dbReference type="AlphaFoldDB" id="A0A024TQ22"/>
<accession>A0A024TQ22</accession>
<organism evidence="2">
    <name type="scientific">Aphanomyces invadans</name>
    <dbReference type="NCBI Taxonomy" id="157072"/>
    <lineage>
        <taxon>Eukaryota</taxon>
        <taxon>Sar</taxon>
        <taxon>Stramenopiles</taxon>
        <taxon>Oomycota</taxon>
        <taxon>Saprolegniomycetes</taxon>
        <taxon>Saprolegniales</taxon>
        <taxon>Verrucalvaceae</taxon>
        <taxon>Aphanomyces</taxon>
    </lineage>
</organism>
<dbReference type="OrthoDB" id="70479at2759"/>
<evidence type="ECO:0000256" key="1">
    <source>
        <dbReference type="SAM" id="Phobius"/>
    </source>
</evidence>
<dbReference type="RefSeq" id="XP_008875477.1">
    <property type="nucleotide sequence ID" value="XM_008877255.1"/>
</dbReference>
<keyword evidence="1" id="KW-0812">Transmembrane</keyword>
<gene>
    <name evidence="2" type="ORF">H310_10800</name>
</gene>
<evidence type="ECO:0000313" key="2">
    <source>
        <dbReference type="EMBL" id="ETV95726.1"/>
    </source>
</evidence>
<sequence>MDGGYATYDEDYAIEDGDEACSLLQDSRRRTPLHINNYLTQMEKLQKQRKQRQRQVRYLSAALGFVTLCGVAWARQSHLEVVTVLFPEPQQANFVPPSTICDTRQCLDLVPRSALDLKSPTCDSVEPALYENLARYVFDAHYANVWRHDPTMQCSKPSVLNFTATAVPDTRFDLCRHHSSNVAIEAVGMFGTSGNVELAKAIIVSRAATAAIGTPTFLSHVSEKWNRSRLQGLPNGVINPVHDDGIWLTVYFPIDFASELNVEVRRKESADAAPVQISTTVAVPPQTGLAAVRLDRQLHQGWPAGEYVVALTTNDDADTEQIVPFTVLPTSAIGQYAVFREKYDLVWPSPANVNATDSDMCASASENLTAYCACQRRQRQH</sequence>
<dbReference type="GeneID" id="20087850"/>
<keyword evidence="1" id="KW-0472">Membrane</keyword>
<proteinExistence type="predicted"/>
<protein>
    <submittedName>
        <fullName evidence="2">Uncharacterized protein</fullName>
    </submittedName>
</protein>